<sequence length="264" mass="31007">MAVIFPIYWLEIPFFEQYKIDPDHPWPWKKQQNTTNSGSSSISQSEQENEAARKLFWAMTKKSVQLMAINQCLLIPLLTHMKHVMFPTSAPSFDVVEDWPSYWEMLTDNGSMCLLHELGFYLSHRMMHSHKYLYQFHKVHHEYKQNNVMAAQHNHPIDYILTIVGPALLSTVIVNPHSVTQFQFAVWILVTNLDDHCGYSFPWSPVRWFPFASLTEQHEFHHAINMGCFASKLNIYDKIFDSETTYLKWSKKRDAKSSHPAKEE</sequence>
<proteinExistence type="predicted"/>
<dbReference type="GO" id="GO:0008610">
    <property type="term" value="P:lipid biosynthetic process"/>
    <property type="evidence" value="ECO:0007669"/>
    <property type="project" value="InterPro"/>
</dbReference>
<dbReference type="AlphaFoldDB" id="A0A7S2XL07"/>
<keyword evidence="2" id="KW-0812">Transmembrane</keyword>
<gene>
    <name evidence="6" type="ORF">ASEP1449_LOCUS4352</name>
</gene>
<organism evidence="6">
    <name type="scientific">Attheya septentrionalis</name>
    <dbReference type="NCBI Taxonomy" id="420275"/>
    <lineage>
        <taxon>Eukaryota</taxon>
        <taxon>Sar</taxon>
        <taxon>Stramenopiles</taxon>
        <taxon>Ochrophyta</taxon>
        <taxon>Bacillariophyta</taxon>
        <taxon>Coscinodiscophyceae</taxon>
        <taxon>Chaetocerotophycidae</taxon>
        <taxon>Chaetocerotales</taxon>
        <taxon>Attheyaceae</taxon>
        <taxon>Attheya</taxon>
    </lineage>
</organism>
<dbReference type="GO" id="GO:0005506">
    <property type="term" value="F:iron ion binding"/>
    <property type="evidence" value="ECO:0007669"/>
    <property type="project" value="InterPro"/>
</dbReference>
<protein>
    <recommendedName>
        <fullName evidence="5">Fatty acid hydroxylase domain-containing protein</fullName>
    </recommendedName>
</protein>
<name>A0A7S2XL07_9STRA</name>
<dbReference type="PANTHER" id="PTHR11863">
    <property type="entry name" value="STEROL DESATURASE"/>
    <property type="match status" value="1"/>
</dbReference>
<dbReference type="GO" id="GO:0016491">
    <property type="term" value="F:oxidoreductase activity"/>
    <property type="evidence" value="ECO:0007669"/>
    <property type="project" value="InterPro"/>
</dbReference>
<evidence type="ECO:0000256" key="4">
    <source>
        <dbReference type="ARBA" id="ARBA00023136"/>
    </source>
</evidence>
<dbReference type="InterPro" id="IPR006694">
    <property type="entry name" value="Fatty_acid_hydroxylase"/>
</dbReference>
<reference evidence="6" key="1">
    <citation type="submission" date="2021-01" db="EMBL/GenBank/DDBJ databases">
        <authorList>
            <person name="Corre E."/>
            <person name="Pelletier E."/>
            <person name="Niang G."/>
            <person name="Scheremetjew M."/>
            <person name="Finn R."/>
            <person name="Kale V."/>
            <person name="Holt S."/>
            <person name="Cochrane G."/>
            <person name="Meng A."/>
            <person name="Brown T."/>
            <person name="Cohen L."/>
        </authorList>
    </citation>
    <scope>NUCLEOTIDE SEQUENCE</scope>
    <source>
        <strain evidence="6">CCMP2084</strain>
    </source>
</reference>
<dbReference type="EMBL" id="HBHQ01006465">
    <property type="protein sequence ID" value="CAD9812527.1"/>
    <property type="molecule type" value="Transcribed_RNA"/>
</dbReference>
<accession>A0A7S2XL07</accession>
<evidence type="ECO:0000256" key="1">
    <source>
        <dbReference type="ARBA" id="ARBA00004370"/>
    </source>
</evidence>
<keyword evidence="3" id="KW-1133">Transmembrane helix</keyword>
<dbReference type="GO" id="GO:0016020">
    <property type="term" value="C:membrane"/>
    <property type="evidence" value="ECO:0007669"/>
    <property type="project" value="UniProtKB-SubCell"/>
</dbReference>
<evidence type="ECO:0000256" key="2">
    <source>
        <dbReference type="ARBA" id="ARBA00022692"/>
    </source>
</evidence>
<keyword evidence="4" id="KW-0472">Membrane</keyword>
<evidence type="ECO:0000313" key="6">
    <source>
        <dbReference type="EMBL" id="CAD9812527.1"/>
    </source>
</evidence>
<comment type="subcellular location">
    <subcellularLocation>
        <location evidence="1">Membrane</location>
    </subcellularLocation>
</comment>
<dbReference type="InterPro" id="IPR050307">
    <property type="entry name" value="Sterol_Desaturase_Related"/>
</dbReference>
<evidence type="ECO:0000259" key="5">
    <source>
        <dbReference type="Pfam" id="PF04116"/>
    </source>
</evidence>
<evidence type="ECO:0000256" key="3">
    <source>
        <dbReference type="ARBA" id="ARBA00022989"/>
    </source>
</evidence>
<feature type="domain" description="Fatty acid hydroxylase" evidence="5">
    <location>
        <begin position="112"/>
        <end position="241"/>
    </location>
</feature>
<dbReference type="Pfam" id="PF04116">
    <property type="entry name" value="FA_hydroxylase"/>
    <property type="match status" value="1"/>
</dbReference>